<dbReference type="InterPro" id="IPR041711">
    <property type="entry name" value="Met-tRNA-FMT_N"/>
</dbReference>
<dbReference type="InterPro" id="IPR044135">
    <property type="entry name" value="Met-tRNA-FMT_C"/>
</dbReference>
<evidence type="ECO:0000256" key="3">
    <source>
        <dbReference type="ARBA" id="ARBA00022679"/>
    </source>
</evidence>
<dbReference type="InterPro" id="IPR005794">
    <property type="entry name" value="Fmt"/>
</dbReference>
<dbReference type="Proteomes" id="UP000264071">
    <property type="component" value="Unassembled WGS sequence"/>
</dbReference>
<name>A0A3D4VD99_9BACT</name>
<evidence type="ECO:0000256" key="4">
    <source>
        <dbReference type="ARBA" id="ARBA00022917"/>
    </source>
</evidence>
<feature type="domain" description="Formyl transferase N-terminal" evidence="6">
    <location>
        <begin position="1"/>
        <end position="181"/>
    </location>
</feature>
<dbReference type="SUPFAM" id="SSF53328">
    <property type="entry name" value="Formyltransferase"/>
    <property type="match status" value="1"/>
</dbReference>
<evidence type="ECO:0000313" key="8">
    <source>
        <dbReference type="EMBL" id="HCT58702.1"/>
    </source>
</evidence>
<accession>A0A3D4VD99</accession>
<dbReference type="CDD" id="cd08704">
    <property type="entry name" value="Met_tRNA_FMT_C"/>
    <property type="match status" value="1"/>
</dbReference>
<evidence type="ECO:0000313" key="9">
    <source>
        <dbReference type="Proteomes" id="UP000264071"/>
    </source>
</evidence>
<dbReference type="NCBIfam" id="TIGR00460">
    <property type="entry name" value="fmt"/>
    <property type="match status" value="1"/>
</dbReference>
<dbReference type="PANTHER" id="PTHR11138:SF5">
    <property type="entry name" value="METHIONYL-TRNA FORMYLTRANSFERASE, MITOCHONDRIAL"/>
    <property type="match status" value="1"/>
</dbReference>
<dbReference type="AlphaFoldDB" id="A0A3D4VD99"/>
<dbReference type="Gene3D" id="3.40.50.12230">
    <property type="match status" value="1"/>
</dbReference>
<comment type="caution">
    <text evidence="8">The sequence shown here is derived from an EMBL/GenBank/DDBJ whole genome shotgun (WGS) entry which is preliminary data.</text>
</comment>
<dbReference type="PANTHER" id="PTHR11138">
    <property type="entry name" value="METHIONYL-TRNA FORMYLTRANSFERASE"/>
    <property type="match status" value="1"/>
</dbReference>
<keyword evidence="3 5" id="KW-0808">Transferase</keyword>
<dbReference type="SUPFAM" id="SSF50486">
    <property type="entry name" value="FMT C-terminal domain-like"/>
    <property type="match status" value="1"/>
</dbReference>
<dbReference type="InterPro" id="IPR005793">
    <property type="entry name" value="Formyl_trans_C"/>
</dbReference>
<dbReference type="HAMAP" id="MF_00182">
    <property type="entry name" value="Formyl_trans"/>
    <property type="match status" value="1"/>
</dbReference>
<feature type="binding site" evidence="5">
    <location>
        <begin position="110"/>
        <end position="113"/>
    </location>
    <ligand>
        <name>(6S)-5,6,7,8-tetrahydrofolate</name>
        <dbReference type="ChEBI" id="CHEBI:57453"/>
    </ligand>
</feature>
<evidence type="ECO:0000256" key="5">
    <source>
        <dbReference type="HAMAP-Rule" id="MF_00182"/>
    </source>
</evidence>
<evidence type="ECO:0000256" key="1">
    <source>
        <dbReference type="ARBA" id="ARBA00010699"/>
    </source>
</evidence>
<evidence type="ECO:0000256" key="2">
    <source>
        <dbReference type="ARBA" id="ARBA00012261"/>
    </source>
</evidence>
<evidence type="ECO:0000259" key="6">
    <source>
        <dbReference type="Pfam" id="PF00551"/>
    </source>
</evidence>
<dbReference type="InterPro" id="IPR011034">
    <property type="entry name" value="Formyl_transferase-like_C_sf"/>
</dbReference>
<dbReference type="InterPro" id="IPR036477">
    <property type="entry name" value="Formyl_transf_N_sf"/>
</dbReference>
<feature type="domain" description="Formyl transferase C-terminal" evidence="7">
    <location>
        <begin position="204"/>
        <end position="310"/>
    </location>
</feature>
<dbReference type="GO" id="GO:0005829">
    <property type="term" value="C:cytosol"/>
    <property type="evidence" value="ECO:0007669"/>
    <property type="project" value="TreeGrafter"/>
</dbReference>
<comment type="catalytic activity">
    <reaction evidence="5">
        <text>L-methionyl-tRNA(fMet) + (6R)-10-formyltetrahydrofolate = N-formyl-L-methionyl-tRNA(fMet) + (6S)-5,6,7,8-tetrahydrofolate + H(+)</text>
        <dbReference type="Rhea" id="RHEA:24380"/>
        <dbReference type="Rhea" id="RHEA-COMP:9952"/>
        <dbReference type="Rhea" id="RHEA-COMP:9953"/>
        <dbReference type="ChEBI" id="CHEBI:15378"/>
        <dbReference type="ChEBI" id="CHEBI:57453"/>
        <dbReference type="ChEBI" id="CHEBI:78530"/>
        <dbReference type="ChEBI" id="CHEBI:78844"/>
        <dbReference type="ChEBI" id="CHEBI:195366"/>
        <dbReference type="EC" id="2.1.2.9"/>
    </reaction>
</comment>
<dbReference type="InterPro" id="IPR002376">
    <property type="entry name" value="Formyl_transf_N"/>
</dbReference>
<dbReference type="CDD" id="cd08646">
    <property type="entry name" value="FMT_core_Met-tRNA-FMT_N"/>
    <property type="match status" value="1"/>
</dbReference>
<dbReference type="EC" id="2.1.2.9" evidence="2 5"/>
<dbReference type="OMA" id="GITTMLM"/>
<proteinExistence type="inferred from homology"/>
<comment type="similarity">
    <text evidence="1 5">Belongs to the Fmt family.</text>
</comment>
<gene>
    <name evidence="5" type="primary">fmt</name>
    <name evidence="8" type="ORF">DGD08_15965</name>
</gene>
<protein>
    <recommendedName>
        <fullName evidence="2 5">Methionyl-tRNA formyltransferase</fullName>
        <ecNumber evidence="2 5">2.1.2.9</ecNumber>
    </recommendedName>
</protein>
<dbReference type="EMBL" id="DPIY01000011">
    <property type="protein sequence ID" value="HCT58702.1"/>
    <property type="molecule type" value="Genomic_DNA"/>
</dbReference>
<keyword evidence="4 5" id="KW-0648">Protein biosynthesis</keyword>
<dbReference type="GO" id="GO:0004479">
    <property type="term" value="F:methionyl-tRNA formyltransferase activity"/>
    <property type="evidence" value="ECO:0007669"/>
    <property type="project" value="UniProtKB-UniRule"/>
</dbReference>
<evidence type="ECO:0000259" key="7">
    <source>
        <dbReference type="Pfam" id="PF02911"/>
    </source>
</evidence>
<comment type="function">
    <text evidence="5">Attaches a formyl group to the free amino group of methionyl-tRNA(fMet). The formyl group appears to play a dual role in the initiator identity of N-formylmethionyl-tRNA by promoting its recognition by IF2 and preventing the misappropriation of this tRNA by the elongation apparatus.</text>
</comment>
<reference evidence="8 9" key="1">
    <citation type="journal article" date="2018" name="Nat. Biotechnol.">
        <title>A standardized bacterial taxonomy based on genome phylogeny substantially revises the tree of life.</title>
        <authorList>
            <person name="Parks D.H."/>
            <person name="Chuvochina M."/>
            <person name="Waite D.W."/>
            <person name="Rinke C."/>
            <person name="Skarshewski A."/>
            <person name="Chaumeil P.A."/>
            <person name="Hugenholtz P."/>
        </authorList>
    </citation>
    <scope>NUCLEOTIDE SEQUENCE [LARGE SCALE GENOMIC DNA]</scope>
    <source>
        <strain evidence="8">UBA8844</strain>
    </source>
</reference>
<dbReference type="Pfam" id="PF00551">
    <property type="entry name" value="Formyl_trans_N"/>
    <property type="match status" value="1"/>
</dbReference>
<organism evidence="8 9">
    <name type="scientific">Gemmatimonas aurantiaca</name>
    <dbReference type="NCBI Taxonomy" id="173480"/>
    <lineage>
        <taxon>Bacteria</taxon>
        <taxon>Pseudomonadati</taxon>
        <taxon>Gemmatimonadota</taxon>
        <taxon>Gemmatimonadia</taxon>
        <taxon>Gemmatimonadales</taxon>
        <taxon>Gemmatimonadaceae</taxon>
        <taxon>Gemmatimonas</taxon>
    </lineage>
</organism>
<dbReference type="Pfam" id="PF02911">
    <property type="entry name" value="Formyl_trans_C"/>
    <property type="match status" value="1"/>
</dbReference>
<sequence length="324" mass="34166">MRILFWGTPDFAVPPLRALLGEGHDVIGVVTQPDRPRGRSRSQLDPSPVKQVALEEGLPVLQPAKPRGEEFLEHMRALAPDISVVVAYGHILPKAVIDLPARGTLNIHASLLPALRGAAPIQAALLEGMPETGVTIMQMVPALDAGDMLHVVRVPIDIDTTYGELHDTLAEVGALAIVQALTLIDAGVSHAVPQDDTLATYAAKIDRSTAQLDFAAPATQVQRVVRAFDPRPGAWGTLRGGDVKCFSARLVGDGSDDALDEPTRSSPPGTVRSVDADGMIVRCGVGAVRVLDVQPSGKPRMPVLAWSRGRGVAVGDQFTAAGLS</sequence>